<evidence type="ECO:0000313" key="6">
    <source>
        <dbReference type="EMBL" id="GAA4396248.1"/>
    </source>
</evidence>
<dbReference type="InterPro" id="IPR027417">
    <property type="entry name" value="P-loop_NTPase"/>
</dbReference>
<evidence type="ECO:0000256" key="3">
    <source>
        <dbReference type="ARBA" id="ARBA00022741"/>
    </source>
</evidence>
<dbReference type="RefSeq" id="WP_159900481.1">
    <property type="nucleotide sequence ID" value="NZ_BAABFX010000026.1"/>
</dbReference>
<sequence length="325" mass="33971">MSATTSDGARIEVRGLTKRFGSFVAVDDLSFDVEPGRITGFLGPNGAGKTTSLRMILGLVNATSGTATIDGHRYVDLPNPLGTVGAALEATNFHPGRSGRDHLRVLADAGSIPLGRVDELLELTGIPAAARKRAGEYSMGMRQRLGLAAALLGDPKVLVLDEPSNGLDPEGIRWLRGFLRHLSSEGKTILVSSHLLAEVQQTVDEVVIIANGRLVRSGSIADLEGTPGAVVKTSDAGRLAGALRVADVTSTVDDNGSLVADTTDLRLIGDVALRAGLPIYGLQPRKADLEALFFQLTEGTNRNEVTGGVAPAEQDAVIGREGANL</sequence>
<comment type="similarity">
    <text evidence="1">Belongs to the ABC transporter superfamily.</text>
</comment>
<keyword evidence="7" id="KW-1185">Reference proteome</keyword>
<dbReference type="GO" id="GO:0005524">
    <property type="term" value="F:ATP binding"/>
    <property type="evidence" value="ECO:0007669"/>
    <property type="project" value="UniProtKB-KW"/>
</dbReference>
<dbReference type="PANTHER" id="PTHR43335">
    <property type="entry name" value="ABC TRANSPORTER, ATP-BINDING PROTEIN"/>
    <property type="match status" value="1"/>
</dbReference>
<dbReference type="Gene3D" id="3.40.50.300">
    <property type="entry name" value="P-loop containing nucleotide triphosphate hydrolases"/>
    <property type="match status" value="1"/>
</dbReference>
<gene>
    <name evidence="6" type="ORF">GCM10023153_19040</name>
</gene>
<keyword evidence="2" id="KW-0813">Transport</keyword>
<evidence type="ECO:0000256" key="2">
    <source>
        <dbReference type="ARBA" id="ARBA00022448"/>
    </source>
</evidence>
<keyword evidence="4 6" id="KW-0067">ATP-binding</keyword>
<dbReference type="Proteomes" id="UP001500390">
    <property type="component" value="Unassembled WGS sequence"/>
</dbReference>
<organism evidence="6 7">
    <name type="scientific">Ornithinibacter aureus</name>
    <dbReference type="NCBI Taxonomy" id="622664"/>
    <lineage>
        <taxon>Bacteria</taxon>
        <taxon>Bacillati</taxon>
        <taxon>Actinomycetota</taxon>
        <taxon>Actinomycetes</taxon>
        <taxon>Micrococcales</taxon>
        <taxon>Intrasporangiaceae</taxon>
        <taxon>Ornithinibacter</taxon>
    </lineage>
</organism>
<reference evidence="7" key="1">
    <citation type="journal article" date="2019" name="Int. J. Syst. Evol. Microbiol.">
        <title>The Global Catalogue of Microorganisms (GCM) 10K type strain sequencing project: providing services to taxonomists for standard genome sequencing and annotation.</title>
        <authorList>
            <consortium name="The Broad Institute Genomics Platform"/>
            <consortium name="The Broad Institute Genome Sequencing Center for Infectious Disease"/>
            <person name="Wu L."/>
            <person name="Ma J."/>
        </authorList>
    </citation>
    <scope>NUCLEOTIDE SEQUENCE [LARGE SCALE GENOMIC DNA]</scope>
    <source>
        <strain evidence="7">JCM 17738</strain>
    </source>
</reference>
<dbReference type="InterPro" id="IPR003439">
    <property type="entry name" value="ABC_transporter-like_ATP-bd"/>
</dbReference>
<dbReference type="EMBL" id="BAABFX010000026">
    <property type="protein sequence ID" value="GAA4396248.1"/>
    <property type="molecule type" value="Genomic_DNA"/>
</dbReference>
<name>A0ABP8JUI9_9MICO</name>
<evidence type="ECO:0000256" key="1">
    <source>
        <dbReference type="ARBA" id="ARBA00005417"/>
    </source>
</evidence>
<dbReference type="Pfam" id="PF00005">
    <property type="entry name" value="ABC_tran"/>
    <property type="match status" value="1"/>
</dbReference>
<protein>
    <submittedName>
        <fullName evidence="6">ABC transporter ATP-binding protein</fullName>
    </submittedName>
</protein>
<evidence type="ECO:0000256" key="4">
    <source>
        <dbReference type="ARBA" id="ARBA00022840"/>
    </source>
</evidence>
<evidence type="ECO:0000313" key="7">
    <source>
        <dbReference type="Proteomes" id="UP001500390"/>
    </source>
</evidence>
<keyword evidence="3" id="KW-0547">Nucleotide-binding</keyword>
<feature type="domain" description="ABC transporter" evidence="5">
    <location>
        <begin position="11"/>
        <end position="236"/>
    </location>
</feature>
<dbReference type="SMART" id="SM00382">
    <property type="entry name" value="AAA"/>
    <property type="match status" value="1"/>
</dbReference>
<dbReference type="InterPro" id="IPR003593">
    <property type="entry name" value="AAA+_ATPase"/>
</dbReference>
<comment type="caution">
    <text evidence="6">The sequence shown here is derived from an EMBL/GenBank/DDBJ whole genome shotgun (WGS) entry which is preliminary data.</text>
</comment>
<dbReference type="PROSITE" id="PS50893">
    <property type="entry name" value="ABC_TRANSPORTER_2"/>
    <property type="match status" value="1"/>
</dbReference>
<evidence type="ECO:0000259" key="5">
    <source>
        <dbReference type="PROSITE" id="PS50893"/>
    </source>
</evidence>
<proteinExistence type="inferred from homology"/>
<accession>A0ABP8JUI9</accession>
<dbReference type="SUPFAM" id="SSF52540">
    <property type="entry name" value="P-loop containing nucleoside triphosphate hydrolases"/>
    <property type="match status" value="1"/>
</dbReference>
<dbReference type="PANTHER" id="PTHR43335:SF4">
    <property type="entry name" value="ABC TRANSPORTER, ATP-BINDING PROTEIN"/>
    <property type="match status" value="1"/>
</dbReference>